<proteinExistence type="predicted"/>
<comment type="caution">
    <text evidence="1">The sequence shown here is derived from an EMBL/GenBank/DDBJ whole genome shotgun (WGS) entry which is preliminary data.</text>
</comment>
<evidence type="ECO:0000313" key="1">
    <source>
        <dbReference type="EMBL" id="PVH27231.1"/>
    </source>
</evidence>
<gene>
    <name evidence="1" type="ORF">DDE20_18750</name>
</gene>
<dbReference type="AlphaFoldDB" id="A0A2T8HP64"/>
<keyword evidence="2" id="KW-1185">Reference proteome</keyword>
<evidence type="ECO:0008006" key="3">
    <source>
        <dbReference type="Google" id="ProtNLM"/>
    </source>
</evidence>
<dbReference type="Proteomes" id="UP000245911">
    <property type="component" value="Unassembled WGS sequence"/>
</dbReference>
<dbReference type="Gene3D" id="3.30.930.30">
    <property type="match status" value="1"/>
</dbReference>
<evidence type="ECO:0000313" key="2">
    <source>
        <dbReference type="Proteomes" id="UP000245911"/>
    </source>
</evidence>
<organism evidence="1 2">
    <name type="scientific">Pararhodobacter oceanensis</name>
    <dbReference type="NCBI Taxonomy" id="2172121"/>
    <lineage>
        <taxon>Bacteria</taxon>
        <taxon>Pseudomonadati</taxon>
        <taxon>Pseudomonadota</taxon>
        <taxon>Alphaproteobacteria</taxon>
        <taxon>Rhodobacterales</taxon>
        <taxon>Paracoccaceae</taxon>
        <taxon>Pararhodobacter</taxon>
    </lineage>
</organism>
<dbReference type="CDD" id="cd17242">
    <property type="entry name" value="MobM_relaxase"/>
    <property type="match status" value="1"/>
</dbReference>
<sequence length="223" mass="25582">MAASEYPVVLRFEGMNPDQIGRYEVHRLRKGGDLGHIDPNKPKPRRLIGSETWAQEALAEINLMKTQNFAYELADLDRRNRRKDIAKRVVEGPRDPWRASKHGPLREVILTANKEWFEKTASSDVLFDTQREDDFERTAVEWLRENFGDDVIHARADLDEQTYHIHAVIMPRATVERYGKTCAILQPSAHPLIQNYEDAQDSVGAKFASLVSTPFEFSPIVPK</sequence>
<dbReference type="EMBL" id="QDKM01000024">
    <property type="protein sequence ID" value="PVH27231.1"/>
    <property type="molecule type" value="Genomic_DNA"/>
</dbReference>
<dbReference type="InterPro" id="IPR001668">
    <property type="entry name" value="Mob_Pre"/>
</dbReference>
<dbReference type="GO" id="GO:0006310">
    <property type="term" value="P:DNA recombination"/>
    <property type="evidence" value="ECO:0007669"/>
    <property type="project" value="InterPro"/>
</dbReference>
<dbReference type="OrthoDB" id="7586183at2"/>
<protein>
    <recommendedName>
        <fullName evidence="3">Pre (Mob) type recombination enzyme</fullName>
    </recommendedName>
</protein>
<dbReference type="GO" id="GO:0003677">
    <property type="term" value="F:DNA binding"/>
    <property type="evidence" value="ECO:0007669"/>
    <property type="project" value="InterPro"/>
</dbReference>
<name>A0A2T8HP64_9RHOB</name>
<dbReference type="RefSeq" id="WP_116560038.1">
    <property type="nucleotide sequence ID" value="NZ_QDKM01000024.1"/>
</dbReference>
<reference evidence="1 2" key="1">
    <citation type="submission" date="2018-04" db="EMBL/GenBank/DDBJ databases">
        <title>Pararhodobacter oceanense sp. nov., isolated from marine intertidal sediment.</title>
        <authorList>
            <person name="Wang X.-L."/>
            <person name="Du Z.-J."/>
        </authorList>
    </citation>
    <scope>NUCLEOTIDE SEQUENCE [LARGE SCALE GENOMIC DNA]</scope>
    <source>
        <strain evidence="1 2">AM505</strain>
    </source>
</reference>
<accession>A0A2T8HP64</accession>
<dbReference type="Pfam" id="PF01076">
    <property type="entry name" value="Mob_Pre"/>
    <property type="match status" value="1"/>
</dbReference>